<dbReference type="GO" id="GO:0071111">
    <property type="term" value="F:cyclic-guanylate-specific phosphodiesterase activity"/>
    <property type="evidence" value="ECO:0007669"/>
    <property type="project" value="InterPro"/>
</dbReference>
<sequence length="521" mass="60914">MDHRLMTTESFSLRRTRSLLNLATLNTHLILFFTSFAVYLYMGIAFSNTYFNQIGEHAIQYVDQILENTRKQTSYILDQYPKLPCSTTRETLRVATFHSDYAKDIALFNPKGQIFCTNAASDDKFHLYQDILTRLDQSPKNETLSYTQAALTRQYSIFFIFRNSTKYGLSISIPPRYFTRDLSNRLHDTDIYFQVLVNGRTIKPIKSEAMPLRHMAFHSKQHPLEIHFALTFYTYLNYLFKYSWIFVVLYLMVLLNHLQSKKKQIEESSLEHSVVGAIKKRELYVHFQPIIDAKTEKVSGCEALIRWNHPTQGNIPPSIFIPLAQRMGHIRELTDFVLETCMDMYQRNQSIMLGRYISINIDRELLLTPDFTEDVATLCKEYPCFHRAFAFEITENGDFTDDELVVVERNVDTFHKLGIRLFVDDFGTGYSGLNFVRQFQFHTMKIDKVFIKNLGHEPYLTMLLESMLTISDSLNMKSIIEGVETLEQLTILKQMGVSYIQGFYFSKPLPETDLIEYIQRQ</sequence>
<keyword evidence="1" id="KW-0812">Transmembrane</keyword>
<dbReference type="PANTHER" id="PTHR33121:SF70">
    <property type="entry name" value="SIGNALING PROTEIN YKOW"/>
    <property type="match status" value="1"/>
</dbReference>
<keyword evidence="1" id="KW-1133">Transmembrane helix</keyword>
<dbReference type="Pfam" id="PF00563">
    <property type="entry name" value="EAL"/>
    <property type="match status" value="1"/>
</dbReference>
<dbReference type="InterPro" id="IPR050706">
    <property type="entry name" value="Cyclic-di-GMP_PDE-like"/>
</dbReference>
<dbReference type="PANTHER" id="PTHR33121">
    <property type="entry name" value="CYCLIC DI-GMP PHOSPHODIESTERASE PDEF"/>
    <property type="match status" value="1"/>
</dbReference>
<evidence type="ECO:0000313" key="4">
    <source>
        <dbReference type="Proteomes" id="UP000462621"/>
    </source>
</evidence>
<feature type="domain" description="EAL" evidence="2">
    <location>
        <begin position="267"/>
        <end position="521"/>
    </location>
</feature>
<dbReference type="InterPro" id="IPR001633">
    <property type="entry name" value="EAL_dom"/>
</dbReference>
<feature type="transmembrane region" description="Helical" evidence="1">
    <location>
        <begin position="235"/>
        <end position="255"/>
    </location>
</feature>
<evidence type="ECO:0000256" key="1">
    <source>
        <dbReference type="SAM" id="Phobius"/>
    </source>
</evidence>
<dbReference type="PROSITE" id="PS50883">
    <property type="entry name" value="EAL"/>
    <property type="match status" value="1"/>
</dbReference>
<dbReference type="InterPro" id="IPR035919">
    <property type="entry name" value="EAL_sf"/>
</dbReference>
<name>A0A7X4RU54_9VIBR</name>
<comment type="caution">
    <text evidence="3">The sequence shown here is derived from an EMBL/GenBank/DDBJ whole genome shotgun (WGS) entry which is preliminary data.</text>
</comment>
<dbReference type="CDD" id="cd01948">
    <property type="entry name" value="EAL"/>
    <property type="match status" value="1"/>
</dbReference>
<evidence type="ECO:0000259" key="2">
    <source>
        <dbReference type="PROSITE" id="PS50883"/>
    </source>
</evidence>
<gene>
    <name evidence="3" type="ORF">F9817_06960</name>
</gene>
<dbReference type="Proteomes" id="UP000462621">
    <property type="component" value="Unassembled WGS sequence"/>
</dbReference>
<keyword evidence="1" id="KW-0472">Membrane</keyword>
<dbReference type="SMART" id="SM00052">
    <property type="entry name" value="EAL"/>
    <property type="match status" value="1"/>
</dbReference>
<keyword evidence="4" id="KW-1185">Reference proteome</keyword>
<dbReference type="AlphaFoldDB" id="A0A7X4RU54"/>
<protein>
    <submittedName>
        <fullName evidence="3">EAL domain-containing protein</fullName>
    </submittedName>
</protein>
<accession>A0A7X4RU54</accession>
<dbReference type="Gene3D" id="3.20.20.450">
    <property type="entry name" value="EAL domain"/>
    <property type="match status" value="1"/>
</dbReference>
<dbReference type="EMBL" id="WEKT01000008">
    <property type="protein sequence ID" value="MZI92935.1"/>
    <property type="molecule type" value="Genomic_DNA"/>
</dbReference>
<dbReference type="SUPFAM" id="SSF141868">
    <property type="entry name" value="EAL domain-like"/>
    <property type="match status" value="1"/>
</dbReference>
<organism evidence="3 4">
    <name type="scientific">Vibrio eleionomae</name>
    <dbReference type="NCBI Taxonomy" id="2653505"/>
    <lineage>
        <taxon>Bacteria</taxon>
        <taxon>Pseudomonadati</taxon>
        <taxon>Pseudomonadota</taxon>
        <taxon>Gammaproteobacteria</taxon>
        <taxon>Vibrionales</taxon>
        <taxon>Vibrionaceae</taxon>
        <taxon>Vibrio</taxon>
    </lineage>
</organism>
<reference evidence="3 4" key="1">
    <citation type="submission" date="2019-10" db="EMBL/GenBank/DDBJ databases">
        <title>Vibrio sp. nov. isolated from a shrimp pond.</title>
        <authorList>
            <person name="Gomez-Gil B."/>
            <person name="Enciso-Ibarra J."/>
            <person name="Enciso-Ibarra K."/>
            <person name="Bolan-Mejia C."/>
        </authorList>
    </citation>
    <scope>NUCLEOTIDE SEQUENCE [LARGE SCALE GENOMIC DNA]</scope>
    <source>
        <strain evidence="3 4">CAIM 722</strain>
    </source>
</reference>
<feature type="transmembrane region" description="Helical" evidence="1">
    <location>
        <begin position="20"/>
        <end position="42"/>
    </location>
</feature>
<proteinExistence type="predicted"/>
<evidence type="ECO:0000313" key="3">
    <source>
        <dbReference type="EMBL" id="MZI92935.1"/>
    </source>
</evidence>